<evidence type="ECO:0000256" key="1">
    <source>
        <dbReference type="SAM" id="MobiDB-lite"/>
    </source>
</evidence>
<reference evidence="3 4" key="1">
    <citation type="submission" date="2019-02" db="EMBL/GenBank/DDBJ databases">
        <title>Deep-cultivation of Planctomycetes and their phenomic and genomic characterization uncovers novel biology.</title>
        <authorList>
            <person name="Wiegand S."/>
            <person name="Jogler M."/>
            <person name="Boedeker C."/>
            <person name="Pinto D."/>
            <person name="Vollmers J."/>
            <person name="Rivas-Marin E."/>
            <person name="Kohn T."/>
            <person name="Peeters S.H."/>
            <person name="Heuer A."/>
            <person name="Rast P."/>
            <person name="Oberbeckmann S."/>
            <person name="Bunk B."/>
            <person name="Jeske O."/>
            <person name="Meyerdierks A."/>
            <person name="Storesund J.E."/>
            <person name="Kallscheuer N."/>
            <person name="Luecker S."/>
            <person name="Lage O.M."/>
            <person name="Pohl T."/>
            <person name="Merkel B.J."/>
            <person name="Hornburger P."/>
            <person name="Mueller R.-W."/>
            <person name="Bruemmer F."/>
            <person name="Labrenz M."/>
            <person name="Spormann A.M."/>
            <person name="Op den Camp H."/>
            <person name="Overmann J."/>
            <person name="Amann R."/>
            <person name="Jetten M.S.M."/>
            <person name="Mascher T."/>
            <person name="Medema M.H."/>
            <person name="Devos D.P."/>
            <person name="Kaster A.-K."/>
            <person name="Ovreas L."/>
            <person name="Rohde M."/>
            <person name="Galperin M.Y."/>
            <person name="Jogler C."/>
        </authorList>
    </citation>
    <scope>NUCLEOTIDE SEQUENCE [LARGE SCALE GENOMIC DNA]</scope>
    <source>
        <strain evidence="3 4">Mal48</strain>
    </source>
</reference>
<dbReference type="SUPFAM" id="SSF89550">
    <property type="entry name" value="PHP domain-like"/>
    <property type="match status" value="1"/>
</dbReference>
<feature type="signal peptide" evidence="2">
    <location>
        <begin position="1"/>
        <end position="23"/>
    </location>
</feature>
<dbReference type="EMBL" id="CP036267">
    <property type="protein sequence ID" value="QDT33297.1"/>
    <property type="molecule type" value="Genomic_DNA"/>
</dbReference>
<dbReference type="InterPro" id="IPR016195">
    <property type="entry name" value="Pol/histidinol_Pase-like"/>
</dbReference>
<proteinExistence type="predicted"/>
<keyword evidence="2" id="KW-0732">Signal</keyword>
<dbReference type="GO" id="GO:0004534">
    <property type="term" value="F:5'-3' RNA exonuclease activity"/>
    <property type="evidence" value="ECO:0007669"/>
    <property type="project" value="TreeGrafter"/>
</dbReference>
<dbReference type="Gene3D" id="3.20.20.140">
    <property type="entry name" value="Metal-dependent hydrolases"/>
    <property type="match status" value="1"/>
</dbReference>
<name>A0A517QNZ4_9PLAN</name>
<keyword evidence="4" id="KW-1185">Reference proteome</keyword>
<dbReference type="Proteomes" id="UP000315724">
    <property type="component" value="Chromosome"/>
</dbReference>
<sequence length="433" mass="48698" precursor="true">MFRPIVLASVVVALAVASFAVLSDRSLQADPARDVGSLPTQWFKGNLHTHSHWSDGDDYLENIGLWYREQGYQFLVFTDHNVLADSERWVVVEKTKGKQKAYDKLKKNYPDWIDERTRDGKLEVRLRKFTEVSEKLNRPGKYLLIQGEEISDSFHRHPIHLNVSNVKEVIAPRHGSSVFETIQNNVDAAIAQRERTGQVMMIHLNHPNFGYAITAEDLVRVQGEKFFEVYNGHPGVHNTGDATHASTERIWDIVLSQRLGKYDLPIMYGLATDDGHNYHNIPSRASEPGRGWVMVRGKELKAEALIRALEAGDFYSSSGVSLKSFETKNGQMEVVIDPVEGETYTIEFIGTLEGTPLEGEPLLNDKGEPLSTTHRYSPDLGKVLQKNEGTSATYKFTGKELYVRARVTSSADHPNPSEVGDKKQAWVQPVAPE</sequence>
<evidence type="ECO:0000313" key="3">
    <source>
        <dbReference type="EMBL" id="QDT33297.1"/>
    </source>
</evidence>
<evidence type="ECO:0008006" key="5">
    <source>
        <dbReference type="Google" id="ProtNLM"/>
    </source>
</evidence>
<dbReference type="InterPro" id="IPR052018">
    <property type="entry name" value="PHP_domain"/>
</dbReference>
<feature type="region of interest" description="Disordered" evidence="1">
    <location>
        <begin position="407"/>
        <end position="433"/>
    </location>
</feature>
<dbReference type="PANTHER" id="PTHR42924:SF11">
    <property type="entry name" value="POLYMERASE_HISTIDINOL PHOSPHATASE N-TERMINAL DOMAIN-CONTAINING PROTEIN"/>
    <property type="match status" value="1"/>
</dbReference>
<dbReference type="KEGG" id="tpol:Mal48_25500"/>
<dbReference type="RefSeq" id="WP_145199396.1">
    <property type="nucleotide sequence ID" value="NZ_CP036267.1"/>
</dbReference>
<feature type="chain" id="PRO_5022239399" description="PHP domain protein" evidence="2">
    <location>
        <begin position="24"/>
        <end position="433"/>
    </location>
</feature>
<evidence type="ECO:0000256" key="2">
    <source>
        <dbReference type="SAM" id="SignalP"/>
    </source>
</evidence>
<organism evidence="3 4">
    <name type="scientific">Thalassoglobus polymorphus</name>
    <dbReference type="NCBI Taxonomy" id="2527994"/>
    <lineage>
        <taxon>Bacteria</taxon>
        <taxon>Pseudomonadati</taxon>
        <taxon>Planctomycetota</taxon>
        <taxon>Planctomycetia</taxon>
        <taxon>Planctomycetales</taxon>
        <taxon>Planctomycetaceae</taxon>
        <taxon>Thalassoglobus</taxon>
    </lineage>
</organism>
<evidence type="ECO:0000313" key="4">
    <source>
        <dbReference type="Proteomes" id="UP000315724"/>
    </source>
</evidence>
<dbReference type="PANTHER" id="PTHR42924">
    <property type="entry name" value="EXONUCLEASE"/>
    <property type="match status" value="1"/>
</dbReference>
<dbReference type="GO" id="GO:0035312">
    <property type="term" value="F:5'-3' DNA exonuclease activity"/>
    <property type="evidence" value="ECO:0007669"/>
    <property type="project" value="TreeGrafter"/>
</dbReference>
<dbReference type="OrthoDB" id="9804333at2"/>
<dbReference type="AlphaFoldDB" id="A0A517QNZ4"/>
<gene>
    <name evidence="3" type="ORF">Mal48_25500</name>
</gene>
<protein>
    <recommendedName>
        <fullName evidence="5">PHP domain protein</fullName>
    </recommendedName>
</protein>
<accession>A0A517QNZ4</accession>